<dbReference type="InterPro" id="IPR014519">
    <property type="entry name" value="UCP024492"/>
</dbReference>
<protein>
    <submittedName>
        <fullName evidence="1">PF04343 family protein</fullName>
    </submittedName>
</protein>
<keyword evidence="2" id="KW-1185">Reference proteome</keyword>
<gene>
    <name evidence="1" type="ORF">AWB78_04806</name>
</gene>
<evidence type="ECO:0000313" key="2">
    <source>
        <dbReference type="Proteomes" id="UP000071859"/>
    </source>
</evidence>
<accession>A0A158D6L8</accession>
<proteinExistence type="predicted"/>
<dbReference type="InterPro" id="IPR007438">
    <property type="entry name" value="DUF488"/>
</dbReference>
<dbReference type="EMBL" id="FCOX02000028">
    <property type="protein sequence ID" value="SAK90302.1"/>
    <property type="molecule type" value="Genomic_DNA"/>
</dbReference>
<dbReference type="Pfam" id="PF04343">
    <property type="entry name" value="DUF488"/>
    <property type="match status" value="1"/>
</dbReference>
<dbReference type="PIRSF" id="PIRSF024492">
    <property type="entry name" value="UCP024492"/>
    <property type="match status" value="1"/>
</dbReference>
<comment type="caution">
    <text evidence="1">The sequence shown here is derived from an EMBL/GenBank/DDBJ whole genome shotgun (WGS) entry which is preliminary data.</text>
</comment>
<evidence type="ECO:0000313" key="1">
    <source>
        <dbReference type="EMBL" id="SAK90302.1"/>
    </source>
</evidence>
<dbReference type="PANTHER" id="PTHR39337:SF1">
    <property type="entry name" value="BLR5642 PROTEIN"/>
    <property type="match status" value="1"/>
</dbReference>
<organism evidence="1 2">
    <name type="scientific">Caballeronia calidae</name>
    <dbReference type="NCBI Taxonomy" id="1777139"/>
    <lineage>
        <taxon>Bacteria</taxon>
        <taxon>Pseudomonadati</taxon>
        <taxon>Pseudomonadota</taxon>
        <taxon>Betaproteobacteria</taxon>
        <taxon>Burkholderiales</taxon>
        <taxon>Burkholderiaceae</taxon>
        <taxon>Caballeronia</taxon>
    </lineage>
</organism>
<dbReference type="Proteomes" id="UP000071859">
    <property type="component" value="Unassembled WGS sequence"/>
</dbReference>
<dbReference type="AlphaFoldDB" id="A0A158D6L8"/>
<dbReference type="PANTHER" id="PTHR39337">
    <property type="entry name" value="BLR5642 PROTEIN"/>
    <property type="match status" value="1"/>
</dbReference>
<dbReference type="OrthoDB" id="9789109at2"/>
<name>A0A158D6L8_9BURK</name>
<reference evidence="1" key="1">
    <citation type="submission" date="2016-01" db="EMBL/GenBank/DDBJ databases">
        <authorList>
            <person name="Peeters C."/>
        </authorList>
    </citation>
    <scope>NUCLEOTIDE SEQUENCE</scope>
    <source>
        <strain evidence="1">LMG 29321</strain>
    </source>
</reference>
<dbReference type="RefSeq" id="WP_062608404.1">
    <property type="nucleotide sequence ID" value="NZ_FCOX02000028.1"/>
</dbReference>
<sequence length="177" mass="20009">MNLPFYTVGHSTRTVEELAALLATAEVELLVDIRTVPRSRTNPQFNADSLPESLAPHKIEYERIAELGGLRGKSKDISPDVNGFWENRSFHNYADYALTDSFHKGLDHLIKLGRKQRCAVMCSESVWWRCHRRIVADYLLARGETVFHLMGDDRMEEARLTQGASVISPAVVHYPAA</sequence>